<dbReference type="PANTHER" id="PTHR30383:SF24">
    <property type="entry name" value="THIOESTERASE 1_PROTEASE 1_LYSOPHOSPHOLIPASE L1"/>
    <property type="match status" value="1"/>
</dbReference>
<dbReference type="Gene3D" id="3.40.50.1110">
    <property type="entry name" value="SGNH hydrolase"/>
    <property type="match status" value="1"/>
</dbReference>
<dbReference type="CDD" id="cd01822">
    <property type="entry name" value="Lysophospholipase_L1_like"/>
    <property type="match status" value="1"/>
</dbReference>
<dbReference type="PANTHER" id="PTHR30383">
    <property type="entry name" value="THIOESTERASE 1/PROTEASE 1/LYSOPHOSPHOLIPASE L1"/>
    <property type="match status" value="1"/>
</dbReference>
<dbReference type="AlphaFoldDB" id="A0A520LKX8"/>
<dbReference type="InterPro" id="IPR013830">
    <property type="entry name" value="SGNH_hydro"/>
</dbReference>
<protein>
    <submittedName>
        <fullName evidence="2">Arylesterase</fullName>
    </submittedName>
</protein>
<dbReference type="Pfam" id="PF13472">
    <property type="entry name" value="Lipase_GDSL_2"/>
    <property type="match status" value="1"/>
</dbReference>
<dbReference type="GO" id="GO:0004622">
    <property type="term" value="F:phosphatidylcholine lysophospholipase activity"/>
    <property type="evidence" value="ECO:0007669"/>
    <property type="project" value="TreeGrafter"/>
</dbReference>
<comment type="caution">
    <text evidence="2">The sequence shown here is derived from an EMBL/GenBank/DDBJ whole genome shotgun (WGS) entry which is preliminary data.</text>
</comment>
<proteinExistence type="predicted"/>
<feature type="domain" description="SGNH hydrolase-type esterase" evidence="1">
    <location>
        <begin position="5"/>
        <end position="147"/>
    </location>
</feature>
<gene>
    <name evidence="2" type="ORF">EVB02_03145</name>
</gene>
<evidence type="ECO:0000259" key="1">
    <source>
        <dbReference type="Pfam" id="PF13472"/>
    </source>
</evidence>
<name>A0A520LKX8_9GAMM</name>
<organism evidence="2 3">
    <name type="scientific">SAR92 clade bacterium</name>
    <dbReference type="NCBI Taxonomy" id="2315479"/>
    <lineage>
        <taxon>Bacteria</taxon>
        <taxon>Pseudomonadati</taxon>
        <taxon>Pseudomonadota</taxon>
        <taxon>Gammaproteobacteria</taxon>
        <taxon>Cellvibrionales</taxon>
        <taxon>Porticoccaceae</taxon>
        <taxon>SAR92 clade</taxon>
    </lineage>
</organism>
<evidence type="ECO:0000313" key="3">
    <source>
        <dbReference type="Proteomes" id="UP000318148"/>
    </source>
</evidence>
<evidence type="ECO:0000313" key="2">
    <source>
        <dbReference type="EMBL" id="RZO05759.1"/>
    </source>
</evidence>
<accession>A0A520LKX8</accession>
<sequence>MRIDQGWVKLLSEDISPKYEIFNASISGDTTQGGVSRLPKLLSSVSPDYVIIELGGNDGLRGQPLSSMRENIERMIKLCIDEEITPILFKMRIPPNYGKRYSSAFEKVYSDIISKLNVHSISFEFELLLTEPGMIQSDGMHPTSKAQDFIKNAVKKSLKDLIHDL</sequence>
<dbReference type="InterPro" id="IPR036514">
    <property type="entry name" value="SGNH_hydro_sf"/>
</dbReference>
<dbReference type="Proteomes" id="UP000318148">
    <property type="component" value="Unassembled WGS sequence"/>
</dbReference>
<reference evidence="2 3" key="1">
    <citation type="submission" date="2019-02" db="EMBL/GenBank/DDBJ databases">
        <title>Prokaryotic population dynamics and viral predation in marine succession experiment using metagenomics: the confinement effect.</title>
        <authorList>
            <person name="Haro-Moreno J.M."/>
            <person name="Rodriguez-Valera F."/>
            <person name="Lopez-Perez M."/>
        </authorList>
    </citation>
    <scope>NUCLEOTIDE SEQUENCE [LARGE SCALE GENOMIC DNA]</scope>
    <source>
        <strain evidence="2">MED-G169</strain>
    </source>
</reference>
<dbReference type="SUPFAM" id="SSF52266">
    <property type="entry name" value="SGNH hydrolase"/>
    <property type="match status" value="1"/>
</dbReference>
<dbReference type="EMBL" id="SHBO01000037">
    <property type="protein sequence ID" value="RZO05759.1"/>
    <property type="molecule type" value="Genomic_DNA"/>
</dbReference>
<dbReference type="InterPro" id="IPR051532">
    <property type="entry name" value="Ester_Hydrolysis_Enzymes"/>
</dbReference>